<feature type="domain" description="Pyrrolo-quinoline quinone repeat" evidence="2">
    <location>
        <begin position="506"/>
        <end position="705"/>
    </location>
</feature>
<protein>
    <submittedName>
        <fullName evidence="3">Outer membrane biogenesis protein BamB</fullName>
    </submittedName>
</protein>
<dbReference type="SMART" id="SM00028">
    <property type="entry name" value="TPR"/>
    <property type="match status" value="3"/>
</dbReference>
<dbReference type="Pfam" id="PF13360">
    <property type="entry name" value="PQQ_2"/>
    <property type="match status" value="2"/>
</dbReference>
<keyword evidence="1" id="KW-0802">TPR repeat</keyword>
<dbReference type="InterPro" id="IPR018391">
    <property type="entry name" value="PQQ_b-propeller_rpt"/>
</dbReference>
<name>A0A518DWD4_9BACT</name>
<dbReference type="InterPro" id="IPR011990">
    <property type="entry name" value="TPR-like_helical_dom_sf"/>
</dbReference>
<dbReference type="Gene3D" id="1.25.40.10">
    <property type="entry name" value="Tetratricopeptide repeat domain"/>
    <property type="match status" value="1"/>
</dbReference>
<proteinExistence type="predicted"/>
<dbReference type="InterPro" id="IPR019734">
    <property type="entry name" value="TPR_rpt"/>
</dbReference>
<feature type="repeat" description="TPR" evidence="1">
    <location>
        <begin position="134"/>
        <end position="167"/>
    </location>
</feature>
<accession>A0A518DWD4</accession>
<evidence type="ECO:0000313" key="4">
    <source>
        <dbReference type="Proteomes" id="UP000317648"/>
    </source>
</evidence>
<dbReference type="SUPFAM" id="SSF50998">
    <property type="entry name" value="Quinoprotein alcohol dehydrogenase-like"/>
    <property type="match status" value="2"/>
</dbReference>
<evidence type="ECO:0000256" key="1">
    <source>
        <dbReference type="PROSITE-ProRule" id="PRU00339"/>
    </source>
</evidence>
<dbReference type="PROSITE" id="PS50005">
    <property type="entry name" value="TPR"/>
    <property type="match status" value="1"/>
</dbReference>
<organism evidence="3 4">
    <name type="scientific">Lignipirellula cremea</name>
    <dbReference type="NCBI Taxonomy" id="2528010"/>
    <lineage>
        <taxon>Bacteria</taxon>
        <taxon>Pseudomonadati</taxon>
        <taxon>Planctomycetota</taxon>
        <taxon>Planctomycetia</taxon>
        <taxon>Pirellulales</taxon>
        <taxon>Pirellulaceae</taxon>
        <taxon>Lignipirellula</taxon>
    </lineage>
</organism>
<dbReference type="SUPFAM" id="SSF48452">
    <property type="entry name" value="TPR-like"/>
    <property type="match status" value="1"/>
</dbReference>
<dbReference type="InterPro" id="IPR011047">
    <property type="entry name" value="Quinoprotein_ADH-like_sf"/>
</dbReference>
<dbReference type="Pfam" id="PF13174">
    <property type="entry name" value="TPR_6"/>
    <property type="match status" value="1"/>
</dbReference>
<keyword evidence="4" id="KW-1185">Reference proteome</keyword>
<dbReference type="RefSeq" id="WP_145054810.1">
    <property type="nucleotide sequence ID" value="NZ_CP036433.1"/>
</dbReference>
<reference evidence="3 4" key="1">
    <citation type="submission" date="2019-02" db="EMBL/GenBank/DDBJ databases">
        <title>Deep-cultivation of Planctomycetes and their phenomic and genomic characterization uncovers novel biology.</title>
        <authorList>
            <person name="Wiegand S."/>
            <person name="Jogler M."/>
            <person name="Boedeker C."/>
            <person name="Pinto D."/>
            <person name="Vollmers J."/>
            <person name="Rivas-Marin E."/>
            <person name="Kohn T."/>
            <person name="Peeters S.H."/>
            <person name="Heuer A."/>
            <person name="Rast P."/>
            <person name="Oberbeckmann S."/>
            <person name="Bunk B."/>
            <person name="Jeske O."/>
            <person name="Meyerdierks A."/>
            <person name="Storesund J.E."/>
            <person name="Kallscheuer N."/>
            <person name="Luecker S."/>
            <person name="Lage O.M."/>
            <person name="Pohl T."/>
            <person name="Merkel B.J."/>
            <person name="Hornburger P."/>
            <person name="Mueller R.-W."/>
            <person name="Bruemmer F."/>
            <person name="Labrenz M."/>
            <person name="Spormann A.M."/>
            <person name="Op den Camp H."/>
            <person name="Overmann J."/>
            <person name="Amann R."/>
            <person name="Jetten M.S.M."/>
            <person name="Mascher T."/>
            <person name="Medema M.H."/>
            <person name="Devos D.P."/>
            <person name="Kaster A.-K."/>
            <person name="Ovreas L."/>
            <person name="Rohde M."/>
            <person name="Galperin M.Y."/>
            <person name="Jogler C."/>
        </authorList>
    </citation>
    <scope>NUCLEOTIDE SEQUENCE [LARGE SCALE GENOMIC DNA]</scope>
    <source>
        <strain evidence="3 4">Pla85_3_4</strain>
    </source>
</reference>
<sequence length="1602" mass="178366">MSRPLPTLPARHDGVLILRRHEQRPGSHAGRCPAFRLLLAAFAVACCCVQLPAGFVAGQEPAAAKDDKDPAAGPLQADPFKDVYRDYVPDFVAKITGAGWGRAYYQWERDEETMRLSSEPHYFSLNILNVDTRANALVEAALKKESEGQYREALKIYQQVIEKYPRSMFRVSDYGVFVPVGQYCQRRILGFPASDLQHYRQLYDARAKEAYDQARRQYSLLGLSDIAEGMLATSYGGKAILELGNAALDAGHYLAALEHLQTVRDQFPDRELHTPELELKIAYCRRMLGEPAAAVLPAATEGESVLSSQQFEQFQKVVAAAKSTPPEFSTQPTSPGSVSANDYTLLPPTADPLGIAKPVWKARLPGARDEFHVFTHPTVTRDSVLYRHKNLVYCRSLLNGDLRWQNDLGGRSNWQNWGERQFPQEDLLVQDGLVFTAINKAGPSLVALDEVTGQLRWAYGPMAAASEEQARMRFETAPTGGPRTVFAGYVLDNIEGETHTDTEYGVIAFDSKTGRVNWRAALCRLAPGKFAGGYSETHRNRIRSFVSPPLYHQGTVYYNTNSGAIAALDALSGRIKWLTRYPYYPEVHDATRVFGRGGDMVQHSRVYFTPHQPMFWYNQRPLMVGERLFLTPVDTNSLYCIDRRTGKLLWSQEKQASTSAYLLGMTRDNLLAVALSGRNKKIGAQETRGPVQLLSAATGETVWESPDVILADDQPVMKHYVFASPSLHYNVNNAWFEMTARPHMTSDGKVFLPMLRYEGYPIFGYMTNLGVVDLNERKVVDHRRYYSGEILARADVDIRENGPTELKAFEENPAKDEKSLERMAMLREVIADTVPANAHGPFLPFERITLERYGQPFELRISAREIELVYDRPAVISALAKRTDPLATFARAELAIADARLADAAELLTNCLAEISSEDVDFRAAINQQLYRVHQMLARGAIRSGNLADELLHCLGMSRTAGTLAEEIETLFAVADAYQRQGKSALAGQALQTIISTYGQHEYPLASFAARDPAAPSQAAAAVLERYRKLTGGTLLQQELGRSLELLQKGMPLYYSALSPLPKTLTVRAGEFAAEQLQALAARDADYASQLSRLAETELQGRPADEQLARLAEFPATPVAQQTLASLAAAAAEQGDSSGRKTLWRLADIARTTGLVLPDEYRALACAEKAATPAVPVDRKQQPRLREFADEDGASRLVLERKGERDQAPQLLFLGERIRKRLDNKFVVTALDLNTGDEVWKTEELRLKGKGQETGFLEAFVHQDLVLVHGLYDLLALNLSDGTVRWRYRTPFDFEIRSALLTGDLLILSGAAETLALFVDTQDPTGEVVWRASELGDPYTEPYVHGERLVSVRKFPFVVTVRRRGTGQLQGRLSLPDLSLFEQHPLLEDGPAELPIARHGKHLVVTDGWYYILLDIERLAVVWKRLIDNNNVNSEPALRFALSDENLAVAKEDYDLKAIYLLSVATGEVLWKTDPKDSKSPRPLYSMLLAGDRLYGLEPHAGQGYYLVGRDAPTGELLFRQEVDGYQAKPEATLLPRPYGDQLVVRTADRQNFQLQAFQSSDGAPTVQIDSKGVGPYGVPGRMSYTVQNGRLVLMNKDQLSQ</sequence>
<dbReference type="OrthoDB" id="244732at2"/>
<dbReference type="KEGG" id="lcre:Pla8534_39650"/>
<dbReference type="EMBL" id="CP036433">
    <property type="protein sequence ID" value="QDU96146.1"/>
    <property type="molecule type" value="Genomic_DNA"/>
</dbReference>
<evidence type="ECO:0000313" key="3">
    <source>
        <dbReference type="EMBL" id="QDU96146.1"/>
    </source>
</evidence>
<dbReference type="PANTHER" id="PTHR34512:SF30">
    <property type="entry name" value="OUTER MEMBRANE PROTEIN ASSEMBLY FACTOR BAMB"/>
    <property type="match status" value="1"/>
</dbReference>
<gene>
    <name evidence="3" type="ORF">Pla8534_39650</name>
</gene>
<evidence type="ECO:0000259" key="2">
    <source>
        <dbReference type="Pfam" id="PF13360"/>
    </source>
</evidence>
<dbReference type="SMART" id="SM00564">
    <property type="entry name" value="PQQ"/>
    <property type="match status" value="8"/>
</dbReference>
<feature type="domain" description="Pyrrolo-quinoline quinone repeat" evidence="2">
    <location>
        <begin position="1226"/>
        <end position="1473"/>
    </location>
</feature>
<dbReference type="InterPro" id="IPR015943">
    <property type="entry name" value="WD40/YVTN_repeat-like_dom_sf"/>
</dbReference>
<dbReference type="Gene3D" id="2.130.10.10">
    <property type="entry name" value="YVTN repeat-like/Quinoprotein amine dehydrogenase"/>
    <property type="match status" value="3"/>
</dbReference>
<dbReference type="InterPro" id="IPR002372">
    <property type="entry name" value="PQQ_rpt_dom"/>
</dbReference>
<dbReference type="Proteomes" id="UP000317648">
    <property type="component" value="Chromosome"/>
</dbReference>
<dbReference type="PANTHER" id="PTHR34512">
    <property type="entry name" value="CELL SURFACE PROTEIN"/>
    <property type="match status" value="1"/>
</dbReference>